<dbReference type="PROSITE" id="PS50893">
    <property type="entry name" value="ABC_TRANSPORTER_2"/>
    <property type="match status" value="1"/>
</dbReference>
<name>A0A9X0R3Y5_9PROT</name>
<evidence type="ECO:0000259" key="6">
    <source>
        <dbReference type="PROSITE" id="PS50893"/>
    </source>
</evidence>
<dbReference type="Pfam" id="PF00005">
    <property type="entry name" value="ABC_tran"/>
    <property type="match status" value="1"/>
</dbReference>
<dbReference type="SUPFAM" id="SSF52540">
    <property type="entry name" value="P-loop containing nucleoside triphosphate hydrolases"/>
    <property type="match status" value="1"/>
</dbReference>
<keyword evidence="3" id="KW-0547">Nucleotide-binding</keyword>
<protein>
    <submittedName>
        <fullName evidence="7">ABC transporter ATP-binding protein</fullName>
    </submittedName>
</protein>
<accession>A0A9X0R3Y5</accession>
<proteinExistence type="inferred from homology"/>
<keyword evidence="2" id="KW-0813">Transport</keyword>
<keyword evidence="8" id="KW-1185">Reference proteome</keyword>
<evidence type="ECO:0000313" key="8">
    <source>
        <dbReference type="Proteomes" id="UP000600101"/>
    </source>
</evidence>
<dbReference type="InterPro" id="IPR027417">
    <property type="entry name" value="P-loop_NTPase"/>
</dbReference>
<comment type="similarity">
    <text evidence="1">Belongs to the ABC transporter superfamily.</text>
</comment>
<evidence type="ECO:0000256" key="1">
    <source>
        <dbReference type="ARBA" id="ARBA00005417"/>
    </source>
</evidence>
<dbReference type="GO" id="GO:0016887">
    <property type="term" value="F:ATP hydrolysis activity"/>
    <property type="evidence" value="ECO:0007669"/>
    <property type="project" value="InterPro"/>
</dbReference>
<dbReference type="InterPro" id="IPR052156">
    <property type="entry name" value="BCAA_Transport_ATP-bd_LivF"/>
</dbReference>
<evidence type="ECO:0000313" key="7">
    <source>
        <dbReference type="EMBL" id="MBC4017973.1"/>
    </source>
</evidence>
<evidence type="ECO:0000256" key="3">
    <source>
        <dbReference type="ARBA" id="ARBA00022741"/>
    </source>
</evidence>
<feature type="domain" description="ABC transporter" evidence="6">
    <location>
        <begin position="2"/>
        <end position="235"/>
    </location>
</feature>
<sequence>MLEVRGLQVSYGAVRALEAVSLTAAPGGITAILGANGAGKSSLLRAISGVAPVAGGQILLDGRDITTLPAAARAKLGLAHAMEGRRLFRQLTVEDNLKLAWSFGARATPLPAAIAEIYGRFPILEQKARTMAGLLSGGQQQMVILSCTTIRSPRYLLLDEPSLGLAPIIVQQIYGFITEYAQRSGITVVIAEQMATLALRVSRHGFVLRRGRLVLEGDSRTLLEGGGESGALAASYL</sequence>
<organism evidence="7 8">
    <name type="scientific">Siccirubricoccus deserti</name>
    <dbReference type="NCBI Taxonomy" id="2013562"/>
    <lineage>
        <taxon>Bacteria</taxon>
        <taxon>Pseudomonadati</taxon>
        <taxon>Pseudomonadota</taxon>
        <taxon>Alphaproteobacteria</taxon>
        <taxon>Acetobacterales</taxon>
        <taxon>Roseomonadaceae</taxon>
        <taxon>Siccirubricoccus</taxon>
    </lineage>
</organism>
<dbReference type="InterPro" id="IPR003593">
    <property type="entry name" value="AAA+_ATPase"/>
</dbReference>
<dbReference type="Proteomes" id="UP000600101">
    <property type="component" value="Unassembled WGS sequence"/>
</dbReference>
<gene>
    <name evidence="7" type="ORF">H7965_21975</name>
</gene>
<evidence type="ECO:0000256" key="2">
    <source>
        <dbReference type="ARBA" id="ARBA00022448"/>
    </source>
</evidence>
<dbReference type="PANTHER" id="PTHR43820:SF4">
    <property type="entry name" value="HIGH-AFFINITY BRANCHED-CHAIN AMINO ACID TRANSPORT ATP-BINDING PROTEIN LIVF"/>
    <property type="match status" value="1"/>
</dbReference>
<dbReference type="PROSITE" id="PS00211">
    <property type="entry name" value="ABC_TRANSPORTER_1"/>
    <property type="match status" value="1"/>
</dbReference>
<evidence type="ECO:0000256" key="5">
    <source>
        <dbReference type="ARBA" id="ARBA00022970"/>
    </source>
</evidence>
<dbReference type="CDD" id="cd03224">
    <property type="entry name" value="ABC_TM1139_LivF_branched"/>
    <property type="match status" value="1"/>
</dbReference>
<keyword evidence="5" id="KW-0029">Amino-acid transport</keyword>
<dbReference type="SMART" id="SM00382">
    <property type="entry name" value="AAA"/>
    <property type="match status" value="1"/>
</dbReference>
<keyword evidence="4 7" id="KW-0067">ATP-binding</keyword>
<dbReference type="PANTHER" id="PTHR43820">
    <property type="entry name" value="HIGH-AFFINITY BRANCHED-CHAIN AMINO ACID TRANSPORT ATP-BINDING PROTEIN LIVF"/>
    <property type="match status" value="1"/>
</dbReference>
<dbReference type="GO" id="GO:0015807">
    <property type="term" value="P:L-amino acid transport"/>
    <property type="evidence" value="ECO:0007669"/>
    <property type="project" value="TreeGrafter"/>
</dbReference>
<dbReference type="EMBL" id="JACOMF010000039">
    <property type="protein sequence ID" value="MBC4017973.1"/>
    <property type="molecule type" value="Genomic_DNA"/>
</dbReference>
<dbReference type="GO" id="GO:0005524">
    <property type="term" value="F:ATP binding"/>
    <property type="evidence" value="ECO:0007669"/>
    <property type="project" value="UniProtKB-KW"/>
</dbReference>
<comment type="caution">
    <text evidence="7">The sequence shown here is derived from an EMBL/GenBank/DDBJ whole genome shotgun (WGS) entry which is preliminary data.</text>
</comment>
<dbReference type="InterPro" id="IPR017871">
    <property type="entry name" value="ABC_transporter-like_CS"/>
</dbReference>
<dbReference type="AlphaFoldDB" id="A0A9X0R3Y5"/>
<evidence type="ECO:0000256" key="4">
    <source>
        <dbReference type="ARBA" id="ARBA00022840"/>
    </source>
</evidence>
<dbReference type="RefSeq" id="WP_186772729.1">
    <property type="nucleotide sequence ID" value="NZ_JACOMF010000039.1"/>
</dbReference>
<reference evidence="7" key="1">
    <citation type="submission" date="2020-08" db="EMBL/GenBank/DDBJ databases">
        <authorList>
            <person name="Hu Y."/>
            <person name="Nguyen S.V."/>
            <person name="Li F."/>
            <person name="Fanning S."/>
        </authorList>
    </citation>
    <scope>NUCLEOTIDE SEQUENCE</scope>
    <source>
        <strain evidence="7">SYSU D8009</strain>
    </source>
</reference>
<dbReference type="GO" id="GO:0015658">
    <property type="term" value="F:branched-chain amino acid transmembrane transporter activity"/>
    <property type="evidence" value="ECO:0007669"/>
    <property type="project" value="TreeGrafter"/>
</dbReference>
<dbReference type="Gene3D" id="3.40.50.300">
    <property type="entry name" value="P-loop containing nucleotide triphosphate hydrolases"/>
    <property type="match status" value="1"/>
</dbReference>
<dbReference type="InterPro" id="IPR003439">
    <property type="entry name" value="ABC_transporter-like_ATP-bd"/>
</dbReference>